<feature type="compositionally biased region" description="Basic and acidic residues" evidence="2">
    <location>
        <begin position="892"/>
        <end position="904"/>
    </location>
</feature>
<dbReference type="AlphaFoldDB" id="A0A841F9P9"/>
<feature type="region of interest" description="Disordered" evidence="2">
    <location>
        <begin position="1"/>
        <end position="188"/>
    </location>
</feature>
<dbReference type="Proteomes" id="UP000548476">
    <property type="component" value="Unassembled WGS sequence"/>
</dbReference>
<feature type="region of interest" description="Disordered" evidence="2">
    <location>
        <begin position="1149"/>
        <end position="1173"/>
    </location>
</feature>
<comment type="caution">
    <text evidence="3">The sequence shown here is derived from an EMBL/GenBank/DDBJ whole genome shotgun (WGS) entry which is preliminary data.</text>
</comment>
<organism evidence="3 4">
    <name type="scientific">Phytomonospora endophytica</name>
    <dbReference type="NCBI Taxonomy" id="714109"/>
    <lineage>
        <taxon>Bacteria</taxon>
        <taxon>Bacillati</taxon>
        <taxon>Actinomycetota</taxon>
        <taxon>Actinomycetes</taxon>
        <taxon>Micromonosporales</taxon>
        <taxon>Micromonosporaceae</taxon>
        <taxon>Phytomonospora</taxon>
    </lineage>
</organism>
<keyword evidence="4" id="KW-1185">Reference proteome</keyword>
<feature type="compositionally biased region" description="Basic and acidic residues" evidence="2">
    <location>
        <begin position="1164"/>
        <end position="1173"/>
    </location>
</feature>
<feature type="compositionally biased region" description="Low complexity" evidence="2">
    <location>
        <begin position="70"/>
        <end position="98"/>
    </location>
</feature>
<feature type="compositionally biased region" description="Polar residues" evidence="2">
    <location>
        <begin position="366"/>
        <end position="382"/>
    </location>
</feature>
<gene>
    <name evidence="3" type="ORF">HNR73_001781</name>
</gene>
<feature type="compositionally biased region" description="Low complexity" evidence="2">
    <location>
        <begin position="107"/>
        <end position="125"/>
    </location>
</feature>
<feature type="compositionally biased region" description="Basic and acidic residues" evidence="2">
    <location>
        <begin position="327"/>
        <end position="337"/>
    </location>
</feature>
<feature type="region of interest" description="Disordered" evidence="2">
    <location>
        <begin position="892"/>
        <end position="917"/>
    </location>
</feature>
<evidence type="ECO:0000256" key="1">
    <source>
        <dbReference type="SAM" id="Coils"/>
    </source>
</evidence>
<feature type="compositionally biased region" description="Basic and acidic residues" evidence="2">
    <location>
        <begin position="1"/>
        <end position="24"/>
    </location>
</feature>
<name>A0A841F9P9_9ACTN</name>
<sequence length="1173" mass="124020">MEFGPEPHREEQAAARPRAERPESARPTAEEALPGARTAPGLSPRSALALQGRVGNRAVSRMMAQRTKAPKAPAVPKQAAPSPAPAAALGATATQASPEAAPVEFVPLQRLASAPAAAPARPDSPGQDPKFNALTKDVKTKQGTLAKHPPAKNEADAAAKAAKPPQDDKLAQGKAANAEKMNEAKPGEFDKAAFITAVNAAIAAKAPKNLEEADEFGSSGKADGVKDQVQGKVGDGKKQSASAIESTTKAPPDTSAAKDKAVTPLAADKPPPLPGTPDPSMAVPDKAPPAATDFSEGPKQVDKEMADAEVTEEQLAKSNEPEFTGALKEKKAGEEHSATAPGEVRAKENATLSTAKAEAKQEGASAMSSMSVARNKSGQDLTSGKGKAQSADEQKRAQVTAKLQTVFDATKTDVEKILGDLDKKVDDKFGKDEKVARDAFTADHKRRMDAYKDKRYSGWSGGLKWAKDKLMGMPSEANDIFAVSRQGYTTAMQTVIAGVADLIGTELNAAKARIAKGRADLKAEVDKLPKDLQSIGKEAAGEFSGKFDELTESVDSKGTELVDTLASKYTDALKSVDEEIASEKEKNKGLVAKAMDAVVGVVKTILELKNLLLGILAKAASAIAGIIKDPIGFLGNLIGAIGSGIKSFMANIAGHLKKGVLGWLLGAASSAGLQLPDKFDLRGILTMIASMLGLTWGSIKGRVIAKGVPAEAMRAVEASVPIAQKIAGGGIGAVWEDIKDYIGDLKENLFGKIAEYLIPTVLIAGVTWILSLLNPASAFIKACKAIIDIVTFIVTKGAQIAEFVNAVLDAVIAIAKGGSGGVGALIENALAKSIPVLIGFLAALLGIGGLAEKVKKFFASLSKPVMKAVDWVVGKIVGFGKKIWAKIKGKFGKKDKDGKDKKDPAATGELHTSKSTEMAGEGHTVYADVKNGKVRVEMASARRQWIGGLVTAALGKAKDPELRRMLGGIDRQIKDFEKQESGPLTQAKKDKIEAQLIKITEALQVLGQVFKMKDLTDFTKSKYTANGKLLPQYQGSDAIRANFYTSWNSAATAEKRRQLKEHVKRKNDEKHIWKPTPQQLASSDWYVCPGNGSSAAHLTDKTDPKGLPAIDHKYEVAAQWNDEGHNTPHSPRETWYNLISNHATICTSCNGSKSGPKYQPEVGPDFRGKDDPP</sequence>
<evidence type="ECO:0000313" key="3">
    <source>
        <dbReference type="EMBL" id="MBB6033931.1"/>
    </source>
</evidence>
<feature type="region of interest" description="Disordered" evidence="2">
    <location>
        <begin position="209"/>
        <end position="394"/>
    </location>
</feature>
<proteinExistence type="predicted"/>
<dbReference type="RefSeq" id="WP_203685795.1">
    <property type="nucleotide sequence ID" value="NZ_BONT01000013.1"/>
</dbReference>
<evidence type="ECO:0000313" key="4">
    <source>
        <dbReference type="Proteomes" id="UP000548476"/>
    </source>
</evidence>
<feature type="coiled-coil region" evidence="1">
    <location>
        <begin position="566"/>
        <end position="593"/>
    </location>
</feature>
<keyword evidence="1" id="KW-0175">Coiled coil</keyword>
<accession>A0A841F9P9</accession>
<dbReference type="EMBL" id="JACHGT010000003">
    <property type="protein sequence ID" value="MBB6033931.1"/>
    <property type="molecule type" value="Genomic_DNA"/>
</dbReference>
<reference evidence="3 4" key="1">
    <citation type="submission" date="2020-08" db="EMBL/GenBank/DDBJ databases">
        <title>Genomic Encyclopedia of Type Strains, Phase IV (KMG-IV): sequencing the most valuable type-strain genomes for metagenomic binning, comparative biology and taxonomic classification.</title>
        <authorList>
            <person name="Goeker M."/>
        </authorList>
    </citation>
    <scope>NUCLEOTIDE SEQUENCE [LARGE SCALE GENOMIC DNA]</scope>
    <source>
        <strain evidence="3 4">YIM 65646</strain>
    </source>
</reference>
<feature type="compositionally biased region" description="Polar residues" evidence="2">
    <location>
        <begin position="239"/>
        <end position="249"/>
    </location>
</feature>
<protein>
    <submittedName>
        <fullName evidence="3">Uncharacterized protein</fullName>
    </submittedName>
</protein>
<evidence type="ECO:0000256" key="2">
    <source>
        <dbReference type="SAM" id="MobiDB-lite"/>
    </source>
</evidence>